<dbReference type="AlphaFoldDB" id="Q1YS42"/>
<protein>
    <recommendedName>
        <fullName evidence="3">Aminomethyltransferase folate-binding domain-containing protein</fullName>
    </recommendedName>
</protein>
<dbReference type="InterPro" id="IPR045179">
    <property type="entry name" value="YgfZ/GcvT"/>
</dbReference>
<dbReference type="Gene3D" id="2.40.30.160">
    <property type="match status" value="1"/>
</dbReference>
<dbReference type="EMBL" id="AAPI01000004">
    <property type="protein sequence ID" value="EAS46853.1"/>
    <property type="molecule type" value="Genomic_DNA"/>
</dbReference>
<organism evidence="1 2">
    <name type="scientific">gamma proteobacterium HTCC2207</name>
    <dbReference type="NCBI Taxonomy" id="314287"/>
    <lineage>
        <taxon>Bacteria</taxon>
        <taxon>Pseudomonadati</taxon>
        <taxon>Pseudomonadota</taxon>
        <taxon>Gammaproteobacteria</taxon>
        <taxon>Cellvibrionales</taxon>
        <taxon>Porticoccaceae</taxon>
        <taxon>SAR92 clade</taxon>
    </lineage>
</organism>
<keyword evidence="2" id="KW-1185">Reference proteome</keyword>
<accession>Q1YS42</accession>
<dbReference type="OrthoDB" id="9796287at2"/>
<reference evidence="1 2" key="1">
    <citation type="submission" date="2006-03" db="EMBL/GenBank/DDBJ databases">
        <authorList>
            <person name="Giovannoni S.J."/>
            <person name="Cho J.-C."/>
            <person name="Ferriera S."/>
            <person name="Johnson J."/>
            <person name="Kravitz S."/>
            <person name="Halpern A."/>
            <person name="Remington K."/>
            <person name="Beeson K."/>
            <person name="Tran B."/>
            <person name="Rogers Y.-H."/>
            <person name="Friedman R."/>
            <person name="Venter J.C."/>
        </authorList>
    </citation>
    <scope>NUCLEOTIDE SEQUENCE [LARGE SCALE GENOMIC DNA]</scope>
    <source>
        <strain evidence="1 2">HTCC2207</strain>
    </source>
</reference>
<dbReference type="NCBIfam" id="TIGR03317">
    <property type="entry name" value="ygfZ_signature"/>
    <property type="match status" value="1"/>
</dbReference>
<proteinExistence type="predicted"/>
<sequence length="253" mass="27436">MTQQTSSGGNSALAASARGYIRLSGPDSGKFLQGQVTCDMDSLSPSNSIDGAHCTPKGRMVFLFTAHCDEDGSIILEAHPSIIDSALANLKKYGVFFKTEITDISDSYSNNQTHLSDLERLRAGKAEVVAETLEMFIPQMLNLDALGYINFKKGCYTGQEIIARAHYRGAVKRRMHHLALTTESLPSPGDEIKDNQGKSIGNIASAVRAEDTKVEILAVLNDKYSDSNEMQIGDQALTAVTHLPLPYEIPTSP</sequence>
<dbReference type="PIRSF" id="PIRSF006487">
    <property type="entry name" value="GcvT"/>
    <property type="match status" value="1"/>
</dbReference>
<dbReference type="SUPFAM" id="SSF101790">
    <property type="entry name" value="Aminomethyltransferase beta-barrel domain"/>
    <property type="match status" value="1"/>
</dbReference>
<name>Q1YS42_9GAMM</name>
<dbReference type="eggNOG" id="COG0354">
    <property type="taxonomic scope" value="Bacteria"/>
</dbReference>
<dbReference type="Gene3D" id="3.30.70.1400">
    <property type="entry name" value="Aminomethyltransferase beta-barrel domains"/>
    <property type="match status" value="1"/>
</dbReference>
<gene>
    <name evidence="1" type="ORF">GB2207_04472</name>
</gene>
<evidence type="ECO:0008006" key="3">
    <source>
        <dbReference type="Google" id="ProtNLM"/>
    </source>
</evidence>
<dbReference type="InterPro" id="IPR029043">
    <property type="entry name" value="GcvT/YgfZ_C"/>
</dbReference>
<comment type="caution">
    <text evidence="1">The sequence shown here is derived from an EMBL/GenBank/DDBJ whole genome shotgun (WGS) entry which is preliminary data.</text>
</comment>
<dbReference type="Proteomes" id="UP000005555">
    <property type="component" value="Unassembled WGS sequence"/>
</dbReference>
<dbReference type="PANTHER" id="PTHR22602">
    <property type="entry name" value="TRANSFERASE CAF17, MITOCHONDRIAL-RELATED"/>
    <property type="match status" value="1"/>
</dbReference>
<dbReference type="STRING" id="314287.GB2207_04472"/>
<dbReference type="PANTHER" id="PTHR22602:SF0">
    <property type="entry name" value="TRANSFERASE CAF17, MITOCHONDRIAL-RELATED"/>
    <property type="match status" value="1"/>
</dbReference>
<evidence type="ECO:0000313" key="1">
    <source>
        <dbReference type="EMBL" id="EAS46853.1"/>
    </source>
</evidence>
<dbReference type="HOGENOM" id="CLU_007884_6_2_6"/>
<dbReference type="GO" id="GO:0016226">
    <property type="term" value="P:iron-sulfur cluster assembly"/>
    <property type="evidence" value="ECO:0007669"/>
    <property type="project" value="TreeGrafter"/>
</dbReference>
<evidence type="ECO:0000313" key="2">
    <source>
        <dbReference type="Proteomes" id="UP000005555"/>
    </source>
</evidence>
<dbReference type="SUPFAM" id="SSF103025">
    <property type="entry name" value="Folate-binding domain"/>
    <property type="match status" value="1"/>
</dbReference>
<dbReference type="InterPro" id="IPR017703">
    <property type="entry name" value="YgfZ/GCV_T_CS"/>
</dbReference>